<proteinExistence type="predicted"/>
<gene>
    <name evidence="1" type="ORF">EJ903_02870</name>
</gene>
<protein>
    <submittedName>
        <fullName evidence="1">DUF2125 domain-containing protein</fullName>
    </submittedName>
</protein>
<sequence length="344" mass="36313">MPPMRFPKLRNRLIAGLALLVALPPVGYGLWWWQAARAVERGVLTWIEQQRANGGLANHAGLSVEGFPFALRAALEQPHLATRGAEWRGTRLVAEATPWNPTEVNLSLPGEQRLTLVQAGQPPLDVTAHGGGGGRAVWALNGTLETLRLTFTDLTAQALNQPLPIASLDLSAAQPSQPPGAATDTALTIGVTANGLTLPDNAPPSLGRDVKRAEFSARVMGRLPQPEPVSLSSWSREGGTVQVDRLALDWGPLAIALNGTLSLDPELQPLADLTAEIHGAPAALNAAKPMMRPNEAAMARTVVAMLSRPTGPGGAPVITTPVKVQDHALFLGPLKVASVPRVVW</sequence>
<organism evidence="1 2">
    <name type="scientific">Azospirillum griseum</name>
    <dbReference type="NCBI Taxonomy" id="2496639"/>
    <lineage>
        <taxon>Bacteria</taxon>
        <taxon>Pseudomonadati</taxon>
        <taxon>Pseudomonadota</taxon>
        <taxon>Alphaproteobacteria</taxon>
        <taxon>Rhodospirillales</taxon>
        <taxon>Azospirillaceae</taxon>
        <taxon>Azospirillum</taxon>
    </lineage>
</organism>
<dbReference type="AlphaFoldDB" id="A0A431VLK7"/>
<accession>A0A431VLK7</accession>
<comment type="caution">
    <text evidence="1">The sequence shown here is derived from an EMBL/GenBank/DDBJ whole genome shotgun (WGS) entry which is preliminary data.</text>
</comment>
<dbReference type="EMBL" id="RXMA01000002">
    <property type="protein sequence ID" value="RTR23493.1"/>
    <property type="molecule type" value="Genomic_DNA"/>
</dbReference>
<evidence type="ECO:0000313" key="2">
    <source>
        <dbReference type="Proteomes" id="UP000277007"/>
    </source>
</evidence>
<dbReference type="Pfam" id="PF09898">
    <property type="entry name" value="DUF2125"/>
    <property type="match status" value="1"/>
</dbReference>
<name>A0A431VLK7_9PROT</name>
<keyword evidence="2" id="KW-1185">Reference proteome</keyword>
<dbReference type="RefSeq" id="WP_126611953.1">
    <property type="nucleotide sequence ID" value="NZ_JBHUCY010000010.1"/>
</dbReference>
<dbReference type="OrthoDB" id="8478166at2"/>
<dbReference type="InterPro" id="IPR018666">
    <property type="entry name" value="DUF2125"/>
</dbReference>
<reference evidence="1 2" key="1">
    <citation type="submission" date="2018-12" db="EMBL/GenBank/DDBJ databases">
        <authorList>
            <person name="Yang Y."/>
        </authorList>
    </citation>
    <scope>NUCLEOTIDE SEQUENCE [LARGE SCALE GENOMIC DNA]</scope>
    <source>
        <strain evidence="1 2">L-25-5w-1</strain>
    </source>
</reference>
<dbReference type="Proteomes" id="UP000277007">
    <property type="component" value="Unassembled WGS sequence"/>
</dbReference>
<evidence type="ECO:0000313" key="1">
    <source>
        <dbReference type="EMBL" id="RTR23493.1"/>
    </source>
</evidence>